<dbReference type="Proteomes" id="UP000282002">
    <property type="component" value="Chromosome"/>
</dbReference>
<feature type="domain" description="PRC-barrel" evidence="3">
    <location>
        <begin position="32"/>
        <end position="115"/>
    </location>
</feature>
<dbReference type="AlphaFoldDB" id="A0A3S8U3C7"/>
<dbReference type="PANTHER" id="PTHR36505">
    <property type="entry name" value="BLR1072 PROTEIN"/>
    <property type="match status" value="1"/>
</dbReference>
<feature type="region of interest" description="Disordered" evidence="1">
    <location>
        <begin position="138"/>
        <end position="159"/>
    </location>
</feature>
<dbReference type="RefSeq" id="WP_125324302.1">
    <property type="nucleotide sequence ID" value="NZ_CP034328.1"/>
</dbReference>
<dbReference type="EMBL" id="CP034328">
    <property type="protein sequence ID" value="AZL58101.1"/>
    <property type="molecule type" value="Genomic_DNA"/>
</dbReference>
<evidence type="ECO:0000259" key="3">
    <source>
        <dbReference type="Pfam" id="PF05239"/>
    </source>
</evidence>
<feature type="domain" description="PRC-barrel" evidence="3">
    <location>
        <begin position="213"/>
        <end position="278"/>
    </location>
</feature>
<gene>
    <name evidence="4" type="ORF">EI545_04165</name>
</gene>
<feature type="signal peptide" evidence="2">
    <location>
        <begin position="1"/>
        <end position="20"/>
    </location>
</feature>
<dbReference type="InterPro" id="IPR027275">
    <property type="entry name" value="PRC-brl_dom"/>
</dbReference>
<protein>
    <submittedName>
        <fullName evidence="4">PRC-barrel domain containing protein</fullName>
    </submittedName>
</protein>
<dbReference type="OrthoDB" id="7876889at2"/>
<evidence type="ECO:0000313" key="5">
    <source>
        <dbReference type="Proteomes" id="UP000282002"/>
    </source>
</evidence>
<feature type="compositionally biased region" description="Low complexity" evidence="1">
    <location>
        <begin position="144"/>
        <end position="159"/>
    </location>
</feature>
<keyword evidence="2" id="KW-0732">Signal</keyword>
<dbReference type="Pfam" id="PF05239">
    <property type="entry name" value="PRC"/>
    <property type="match status" value="2"/>
</dbReference>
<evidence type="ECO:0000256" key="1">
    <source>
        <dbReference type="SAM" id="MobiDB-lite"/>
    </source>
</evidence>
<keyword evidence="5" id="KW-1185">Reference proteome</keyword>
<reference evidence="4 5" key="1">
    <citation type="submission" date="2018-12" db="EMBL/GenBank/DDBJ databases">
        <title>Complete genome sequencing of Tabrizicola sp. K13M18.</title>
        <authorList>
            <person name="Bae J.-W."/>
        </authorList>
    </citation>
    <scope>NUCLEOTIDE SEQUENCE [LARGE SCALE GENOMIC DNA]</scope>
    <source>
        <strain evidence="4 5">K13M18</strain>
    </source>
</reference>
<dbReference type="SUPFAM" id="SSF50346">
    <property type="entry name" value="PRC-barrel domain"/>
    <property type="match status" value="2"/>
</dbReference>
<name>A0A3S8U3C7_9RHOB</name>
<dbReference type="InterPro" id="IPR011033">
    <property type="entry name" value="PRC_barrel-like_sf"/>
</dbReference>
<sequence length="298" mass="30811">MKNLMLGTAMALAFGTVASAQDLFRAEMDPVAIAASDFIGMRVYAAEAAVDAEEYAGVQDGWEDIGEINDVILTRDGAVDSVLVDIGGFLGMGERQVALGMESIRFVSDSATADAANDFFVVINADRSVLEGAPDYMRTGEMSADPAATEPATETAITDAATADDPATTPVTEDAAIDQGQVAATDGATDGAVVDGAAPMEGYASVDVAGITGDQLRGVRVYGPNEEDLGEISEVVLTEAGAPNQVIVDVGGFLGIGEKPVALDMTALQLVQSSDGGDLRAYVRMTQEELESLPKAEM</sequence>
<proteinExistence type="predicted"/>
<evidence type="ECO:0000256" key="2">
    <source>
        <dbReference type="SAM" id="SignalP"/>
    </source>
</evidence>
<evidence type="ECO:0000313" key="4">
    <source>
        <dbReference type="EMBL" id="AZL58101.1"/>
    </source>
</evidence>
<dbReference type="PANTHER" id="PTHR36505:SF1">
    <property type="entry name" value="BLR1072 PROTEIN"/>
    <property type="match status" value="1"/>
</dbReference>
<organism evidence="4 5">
    <name type="scientific">Tabrizicola piscis</name>
    <dbReference type="NCBI Taxonomy" id="2494374"/>
    <lineage>
        <taxon>Bacteria</taxon>
        <taxon>Pseudomonadati</taxon>
        <taxon>Pseudomonadota</taxon>
        <taxon>Alphaproteobacteria</taxon>
        <taxon>Rhodobacterales</taxon>
        <taxon>Paracoccaceae</taxon>
        <taxon>Tabrizicola</taxon>
    </lineage>
</organism>
<dbReference type="KEGG" id="taw:EI545_04165"/>
<feature type="chain" id="PRO_5019318747" evidence="2">
    <location>
        <begin position="21"/>
        <end position="298"/>
    </location>
</feature>
<accession>A0A3S8U3C7</accession>
<dbReference type="Gene3D" id="2.30.30.240">
    <property type="entry name" value="PRC-barrel domain"/>
    <property type="match status" value="2"/>
</dbReference>